<evidence type="ECO:0000313" key="2">
    <source>
        <dbReference type="EMBL" id="KKL48561.1"/>
    </source>
</evidence>
<organism evidence="2">
    <name type="scientific">marine sediment metagenome</name>
    <dbReference type="NCBI Taxonomy" id="412755"/>
    <lineage>
        <taxon>unclassified sequences</taxon>
        <taxon>metagenomes</taxon>
        <taxon>ecological metagenomes</taxon>
    </lineage>
</organism>
<sequence>MDIIENLLVVIAIGVMLFYMKDIWKSSREIKRFSKIGRDMSKYRWLMKAGMQEQAKYFNAFGLRSKKHNPFMWY</sequence>
<keyword evidence="1" id="KW-1133">Transmembrane helix</keyword>
<comment type="caution">
    <text evidence="2">The sequence shown here is derived from an EMBL/GenBank/DDBJ whole genome shotgun (WGS) entry which is preliminary data.</text>
</comment>
<feature type="transmembrane region" description="Helical" evidence="1">
    <location>
        <begin position="6"/>
        <end position="24"/>
    </location>
</feature>
<gene>
    <name evidence="2" type="ORF">LCGC14_2324240</name>
</gene>
<keyword evidence="1" id="KW-0472">Membrane</keyword>
<evidence type="ECO:0000256" key="1">
    <source>
        <dbReference type="SAM" id="Phobius"/>
    </source>
</evidence>
<dbReference type="AlphaFoldDB" id="A0A0F9D4G5"/>
<reference evidence="2" key="1">
    <citation type="journal article" date="2015" name="Nature">
        <title>Complex archaea that bridge the gap between prokaryotes and eukaryotes.</title>
        <authorList>
            <person name="Spang A."/>
            <person name="Saw J.H."/>
            <person name="Jorgensen S.L."/>
            <person name="Zaremba-Niedzwiedzka K."/>
            <person name="Martijn J."/>
            <person name="Lind A.E."/>
            <person name="van Eijk R."/>
            <person name="Schleper C."/>
            <person name="Guy L."/>
            <person name="Ettema T.J."/>
        </authorList>
    </citation>
    <scope>NUCLEOTIDE SEQUENCE</scope>
</reference>
<dbReference type="EMBL" id="LAZR01033275">
    <property type="protein sequence ID" value="KKL48561.1"/>
    <property type="molecule type" value="Genomic_DNA"/>
</dbReference>
<keyword evidence="1" id="KW-0812">Transmembrane</keyword>
<proteinExistence type="predicted"/>
<name>A0A0F9D4G5_9ZZZZ</name>
<protein>
    <submittedName>
        <fullName evidence="2">Uncharacterized protein</fullName>
    </submittedName>
</protein>
<accession>A0A0F9D4G5</accession>